<dbReference type="AlphaFoldDB" id="A0A5N0V0Q9"/>
<evidence type="ECO:0000313" key="2">
    <source>
        <dbReference type="Proteomes" id="UP000319769"/>
    </source>
</evidence>
<name>A0A5N0V0Q9_9PSEU</name>
<dbReference type="Gene3D" id="3.40.190.10">
    <property type="entry name" value="Periplasmic binding protein-like II"/>
    <property type="match status" value="2"/>
</dbReference>
<protein>
    <submittedName>
        <fullName evidence="1">ABC transporter substrate-binding protein</fullName>
    </submittedName>
</protein>
<dbReference type="RefSeq" id="WP_144751762.1">
    <property type="nucleotide sequence ID" value="NZ_VMNW02000025.1"/>
</dbReference>
<organism evidence="1 2">
    <name type="scientific">Amycolatopsis acidicola</name>
    <dbReference type="NCBI Taxonomy" id="2596893"/>
    <lineage>
        <taxon>Bacteria</taxon>
        <taxon>Bacillati</taxon>
        <taxon>Actinomycetota</taxon>
        <taxon>Actinomycetes</taxon>
        <taxon>Pseudonocardiales</taxon>
        <taxon>Pseudonocardiaceae</taxon>
        <taxon>Amycolatopsis</taxon>
    </lineage>
</organism>
<accession>A0A5N0V0Q9</accession>
<sequence length="324" mass="35211">MSAPLELSTAISRYGHTAPVLDGEVRPDGVVIKDAKPAPIIGAYRRMVRELAYDVAELAPTTYLIAKEAGIPFTAIPVFLMRRFHHSGIAVLGNAGIDGPKDLEGRAMGVRAYSVTSGVWSRGILADDYGVDLGAIEWVVDDEDHVTSYVPPTNVRAVAPGESLVELLRDRRIQAAFTGIAGIGRSGPPQGEWEGKASEAPEYRELFPDAKELETRWYQREGVLPLHSVVVIRDELVAEHPWLPAALYETFEKAKAPYLATLDGSGSPDTDTAEHLKNRSIVDGDPLPYGLGANRAAIETLIRYARTQHLIDGTPAPESLFHSV</sequence>
<evidence type="ECO:0000313" key="1">
    <source>
        <dbReference type="EMBL" id="KAA9160057.1"/>
    </source>
</evidence>
<reference evidence="1" key="1">
    <citation type="submission" date="2019-09" db="EMBL/GenBank/DDBJ databases">
        <authorList>
            <person name="Teo W.F.A."/>
            <person name="Duangmal K."/>
        </authorList>
    </citation>
    <scope>NUCLEOTIDE SEQUENCE [LARGE SCALE GENOMIC DNA]</scope>
    <source>
        <strain evidence="1">K81G1</strain>
    </source>
</reference>
<dbReference type="Proteomes" id="UP000319769">
    <property type="component" value="Unassembled WGS sequence"/>
</dbReference>
<dbReference type="OrthoDB" id="3805543at2"/>
<proteinExistence type="predicted"/>
<dbReference type="SUPFAM" id="SSF53850">
    <property type="entry name" value="Periplasmic binding protein-like II"/>
    <property type="match status" value="1"/>
</dbReference>
<dbReference type="EMBL" id="VMNW02000025">
    <property type="protein sequence ID" value="KAA9160057.1"/>
    <property type="molecule type" value="Genomic_DNA"/>
</dbReference>
<keyword evidence="2" id="KW-1185">Reference proteome</keyword>
<gene>
    <name evidence="1" type="ORF">FPZ12_018370</name>
</gene>
<comment type="caution">
    <text evidence="1">The sequence shown here is derived from an EMBL/GenBank/DDBJ whole genome shotgun (WGS) entry which is preliminary data.</text>
</comment>